<dbReference type="OrthoDB" id="191172at2"/>
<reference evidence="1 2" key="1">
    <citation type="submission" date="2018-11" db="EMBL/GenBank/DDBJ databases">
        <authorList>
            <person name="Na S.W."/>
            <person name="Baik M."/>
        </authorList>
    </citation>
    <scope>NUCLEOTIDE SEQUENCE [LARGE SCALE GENOMIC DNA]</scope>
    <source>
        <strain evidence="1 2">E39</strain>
    </source>
</reference>
<organism evidence="1 2">
    <name type="scientific">Pseudoprevotella muciniphila</name>
    <dbReference type="NCBI Taxonomy" id="2133944"/>
    <lineage>
        <taxon>Bacteria</taxon>
        <taxon>Pseudomonadati</taxon>
        <taxon>Bacteroidota</taxon>
        <taxon>Bacteroidia</taxon>
        <taxon>Bacteroidales</taxon>
        <taxon>Prevotellaceae</taxon>
        <taxon>Pseudoprevotella</taxon>
    </lineage>
</organism>
<dbReference type="AlphaFoldDB" id="A0A5P8E5W1"/>
<gene>
    <name evidence="1" type="ORF">C7Y71_004400</name>
</gene>
<protein>
    <recommendedName>
        <fullName evidence="3">Transcriptional regulator, AbiEi antitoxin, Type IV TA system</fullName>
    </recommendedName>
</protein>
<sequence>MISIEELNALKQLGNVPVSSGLLKSLFRDYRSPDKKVQVLERAGMLIKLKRGLFVVSPDISGKMVSVELVANHLYCPSYISAHYALCHYGLIPERVYEITSVTTLHTSRFENFFGRFSYRGVSSSYFPIGVRSELAEGIAYMIATPEKALCDMLMSERYVPSQSIASLEVFFEEDMRIEISDIRSMDRKIIQACMEAGKKKNVLANLLKIMGRS</sequence>
<dbReference type="EMBL" id="CP033459">
    <property type="protein sequence ID" value="QFQ12314.1"/>
    <property type="molecule type" value="Genomic_DNA"/>
</dbReference>
<evidence type="ECO:0000313" key="2">
    <source>
        <dbReference type="Proteomes" id="UP000249375"/>
    </source>
</evidence>
<dbReference type="Proteomes" id="UP000249375">
    <property type="component" value="Chromosome"/>
</dbReference>
<evidence type="ECO:0000313" key="1">
    <source>
        <dbReference type="EMBL" id="QFQ12314.1"/>
    </source>
</evidence>
<name>A0A5P8E5W1_9BACT</name>
<evidence type="ECO:0008006" key="3">
    <source>
        <dbReference type="Google" id="ProtNLM"/>
    </source>
</evidence>
<accession>A0A5P8E5W1</accession>
<proteinExistence type="predicted"/>
<keyword evidence="2" id="KW-1185">Reference proteome</keyword>
<dbReference type="RefSeq" id="WP_111898493.1">
    <property type="nucleotide sequence ID" value="NZ_CP033459.1"/>
</dbReference>
<dbReference type="KEGG" id="alq:C7Y71_004400"/>